<protein>
    <submittedName>
        <fullName evidence="2">GDP-mannose-dependent alpha-(1-6)-phosphatidylinositol monomannoside mannosyltransferase</fullName>
        <ecNumber evidence="2">2.4.1.345</ecNumber>
    </submittedName>
</protein>
<keyword evidence="2" id="KW-0808">Transferase</keyword>
<dbReference type="SUPFAM" id="SSF53756">
    <property type="entry name" value="UDP-Glycosyltransferase/glycogen phosphorylase"/>
    <property type="match status" value="1"/>
</dbReference>
<dbReference type="Pfam" id="PF13439">
    <property type="entry name" value="Glyco_transf_4"/>
    <property type="match status" value="1"/>
</dbReference>
<accession>A0A8B4SAZ6</accession>
<evidence type="ECO:0000259" key="1">
    <source>
        <dbReference type="Pfam" id="PF13439"/>
    </source>
</evidence>
<dbReference type="CDD" id="cd03807">
    <property type="entry name" value="GT4_WbnK-like"/>
    <property type="match status" value="1"/>
</dbReference>
<dbReference type="Proteomes" id="UP000255070">
    <property type="component" value="Unassembled WGS sequence"/>
</dbReference>
<dbReference type="EC" id="2.4.1.345" evidence="2"/>
<gene>
    <name evidence="2" type="primary">pimB_2</name>
    <name evidence="2" type="ORF">NCTC10698_04673</name>
</gene>
<dbReference type="PANTHER" id="PTHR12526">
    <property type="entry name" value="GLYCOSYLTRANSFERASE"/>
    <property type="match status" value="1"/>
</dbReference>
<organism evidence="2 3">
    <name type="scientific">Comamonas testosteroni</name>
    <name type="common">Pseudomonas testosteroni</name>
    <dbReference type="NCBI Taxonomy" id="285"/>
    <lineage>
        <taxon>Bacteria</taxon>
        <taxon>Pseudomonadati</taxon>
        <taxon>Pseudomonadota</taxon>
        <taxon>Betaproteobacteria</taxon>
        <taxon>Burkholderiales</taxon>
        <taxon>Comamonadaceae</taxon>
        <taxon>Comamonas</taxon>
    </lineage>
</organism>
<dbReference type="Pfam" id="PF13692">
    <property type="entry name" value="Glyco_trans_1_4"/>
    <property type="match status" value="1"/>
</dbReference>
<dbReference type="EMBL" id="UFXL01000001">
    <property type="protein sequence ID" value="SUY79728.1"/>
    <property type="molecule type" value="Genomic_DNA"/>
</dbReference>
<reference evidence="2 3" key="1">
    <citation type="submission" date="2018-06" db="EMBL/GenBank/DDBJ databases">
        <authorList>
            <consortium name="Pathogen Informatics"/>
            <person name="Doyle S."/>
        </authorList>
    </citation>
    <scope>NUCLEOTIDE SEQUENCE [LARGE SCALE GENOMIC DNA]</scope>
    <source>
        <strain evidence="2 3">NCTC10698</strain>
    </source>
</reference>
<dbReference type="AlphaFoldDB" id="A0A8B4SAZ6"/>
<feature type="domain" description="Glycosyltransferase subfamily 4-like N-terminal" evidence="1">
    <location>
        <begin position="14"/>
        <end position="159"/>
    </location>
</feature>
<keyword evidence="2" id="KW-0328">Glycosyltransferase</keyword>
<proteinExistence type="predicted"/>
<evidence type="ECO:0000313" key="3">
    <source>
        <dbReference type="Proteomes" id="UP000255070"/>
    </source>
</evidence>
<dbReference type="PANTHER" id="PTHR12526:SF630">
    <property type="entry name" value="GLYCOSYLTRANSFERASE"/>
    <property type="match status" value="1"/>
</dbReference>
<dbReference type="Gene3D" id="3.40.50.2000">
    <property type="entry name" value="Glycogen Phosphorylase B"/>
    <property type="match status" value="2"/>
</dbReference>
<dbReference type="GO" id="GO:0043750">
    <property type="term" value="F:phosphatidylinositol alpha-mannosyltransferase activity"/>
    <property type="evidence" value="ECO:0007669"/>
    <property type="project" value="UniProtKB-EC"/>
</dbReference>
<evidence type="ECO:0000313" key="2">
    <source>
        <dbReference type="EMBL" id="SUY79728.1"/>
    </source>
</evidence>
<dbReference type="InterPro" id="IPR028098">
    <property type="entry name" value="Glyco_trans_4-like_N"/>
</dbReference>
<comment type="caution">
    <text evidence="2">The sequence shown here is derived from an EMBL/GenBank/DDBJ whole genome shotgun (WGS) entry which is preliminary data.</text>
</comment>
<name>A0A8B4SAZ6_COMTE</name>
<sequence>MLLKLLQQIDRGRFTPTVISLIGLGEVGPKIQALNIPVYSLDMSRGVPNPLVVLRLAKLLRQLQPEVVHTWMYHADLLGGLAARLAGFRKVIWCIRHSNLSKTENKRSTLWVVKACALLSHRVPVQMISCSQRAKEVHAAVGYAADKLHVIPNGFDLSRFVPDVAARASVRAELGLAADVPLVGLIARFDSQKNHCGFVEAAAQVHAQMPDVHFVLAGTGVDAANIALNSAIAVKGLQARMHLLGRREDVPRLMASLDVLASSSHGEAFPNVLGEAMACGVPCVVTDVGDSAEIVGDTGCVVAAGDMVGLARGLVDVLSYPPEQKTVLGEQARVRVAARYEIGHVARLYEAFYERVARGDGL</sequence>
<keyword evidence="3" id="KW-1185">Reference proteome</keyword>